<dbReference type="Proteomes" id="UP001221142">
    <property type="component" value="Unassembled WGS sequence"/>
</dbReference>
<accession>A0AAD7BYU3</accession>
<dbReference type="SUPFAM" id="SSF56672">
    <property type="entry name" value="DNA/RNA polymerases"/>
    <property type="match status" value="1"/>
</dbReference>
<dbReference type="EMBL" id="JARKIF010000007">
    <property type="protein sequence ID" value="KAJ7634576.1"/>
    <property type="molecule type" value="Genomic_DNA"/>
</dbReference>
<evidence type="ECO:0000313" key="3">
    <source>
        <dbReference type="Proteomes" id="UP001221142"/>
    </source>
</evidence>
<dbReference type="PANTHER" id="PTHR33050:SF7">
    <property type="entry name" value="RIBONUCLEASE H"/>
    <property type="match status" value="1"/>
</dbReference>
<gene>
    <name evidence="2" type="ORF">FB45DRAFT_743528</name>
</gene>
<evidence type="ECO:0000313" key="2">
    <source>
        <dbReference type="EMBL" id="KAJ7634576.1"/>
    </source>
</evidence>
<dbReference type="InterPro" id="IPR043502">
    <property type="entry name" value="DNA/RNA_pol_sf"/>
</dbReference>
<comment type="caution">
    <text evidence="2">The sequence shown here is derived from an EMBL/GenBank/DDBJ whole genome shotgun (WGS) entry which is preliminary data.</text>
</comment>
<dbReference type="PANTHER" id="PTHR33050">
    <property type="entry name" value="REVERSE TRANSCRIPTASE DOMAIN-CONTAINING PROTEIN"/>
    <property type="match status" value="1"/>
</dbReference>
<dbReference type="InterPro" id="IPR052055">
    <property type="entry name" value="Hepadnavirus_pol/RT"/>
</dbReference>
<keyword evidence="3" id="KW-1185">Reference proteome</keyword>
<name>A0AAD7BYU3_9AGAR</name>
<feature type="compositionally biased region" description="Polar residues" evidence="1">
    <location>
        <begin position="1"/>
        <end position="15"/>
    </location>
</feature>
<feature type="region of interest" description="Disordered" evidence="1">
    <location>
        <begin position="1"/>
        <end position="27"/>
    </location>
</feature>
<organism evidence="2 3">
    <name type="scientific">Roridomyces roridus</name>
    <dbReference type="NCBI Taxonomy" id="1738132"/>
    <lineage>
        <taxon>Eukaryota</taxon>
        <taxon>Fungi</taxon>
        <taxon>Dikarya</taxon>
        <taxon>Basidiomycota</taxon>
        <taxon>Agaricomycotina</taxon>
        <taxon>Agaricomycetes</taxon>
        <taxon>Agaricomycetidae</taxon>
        <taxon>Agaricales</taxon>
        <taxon>Marasmiineae</taxon>
        <taxon>Mycenaceae</taxon>
        <taxon>Roridomyces</taxon>
    </lineage>
</organism>
<protein>
    <submittedName>
        <fullName evidence="2">Uncharacterized protein</fullName>
    </submittedName>
</protein>
<dbReference type="AlphaFoldDB" id="A0AAD7BYU3"/>
<evidence type="ECO:0000256" key="1">
    <source>
        <dbReference type="SAM" id="MobiDB-lite"/>
    </source>
</evidence>
<reference evidence="2" key="1">
    <citation type="submission" date="2023-03" db="EMBL/GenBank/DDBJ databases">
        <title>Massive genome expansion in bonnet fungi (Mycena s.s.) driven by repeated elements and novel gene families across ecological guilds.</title>
        <authorList>
            <consortium name="Lawrence Berkeley National Laboratory"/>
            <person name="Harder C.B."/>
            <person name="Miyauchi S."/>
            <person name="Viragh M."/>
            <person name="Kuo A."/>
            <person name="Thoen E."/>
            <person name="Andreopoulos B."/>
            <person name="Lu D."/>
            <person name="Skrede I."/>
            <person name="Drula E."/>
            <person name="Henrissat B."/>
            <person name="Morin E."/>
            <person name="Kohler A."/>
            <person name="Barry K."/>
            <person name="LaButti K."/>
            <person name="Morin E."/>
            <person name="Salamov A."/>
            <person name="Lipzen A."/>
            <person name="Mereny Z."/>
            <person name="Hegedus B."/>
            <person name="Baldrian P."/>
            <person name="Stursova M."/>
            <person name="Weitz H."/>
            <person name="Taylor A."/>
            <person name="Grigoriev I.V."/>
            <person name="Nagy L.G."/>
            <person name="Martin F."/>
            <person name="Kauserud H."/>
        </authorList>
    </citation>
    <scope>NUCLEOTIDE SEQUENCE</scope>
    <source>
        <strain evidence="2">9284</strain>
    </source>
</reference>
<proteinExistence type="predicted"/>
<sequence length="602" mass="68364">MGWKTSQPASYSRTARYTEEDEPLPRPSAREFANKVAVQTISTHADLFQVPQVIRVDRLESLLRRHPNQPFVRSVLQGLREGFWPFMNTRHDEGYPLTHDDAFVTPASDRERDFISGQRDVEVQKSRFSATFGPDLLPGMYSTPVIAVPKPHSDDLRLVSHQSYGEFAQNTMVDGAQAKGPRLDTMQQFVPALLAFRRKHPSAKLVMWKSDVAEAFRLLPMHPLAQIKQVVTSNRNVDWCATFGNRGSPRLWASVMGLVIWVALFVKLLPDIFCYVDDSFGWELESNLLYYEPYEKYMPSKQVQLLLLWDFLGIPHKEKKQVHGTSLTVIGFHIDPNAMTITLPADSKAELEQWLQDFINTPSRRRTLREFLILAGWLNWAFNMYVLLRPALSNVYDKISGFTRMHAGVTINNAVKADLHWCLEHLQRSNGTLLLQALDWDPHEEAHATMYCDASLAGMGFWVPERLLGFYSPVPSEPPTDTIFFFEALCVASALRWYCTNILANTDASTRFRLAIFTDNQNTVNVFNTLRAKPAYNPILRTAVDDLIKYNVDLRVLHVAGDDNSVADAISRNNPLDAKRYAPGLVIRPFQPPQEPLGAASS</sequence>